<evidence type="ECO:0000256" key="2">
    <source>
        <dbReference type="SAM" id="SignalP"/>
    </source>
</evidence>
<keyword evidence="4" id="KW-1185">Reference proteome</keyword>
<name>A0ABU7LPF9_9PROT</name>
<keyword evidence="3" id="KW-0449">Lipoprotein</keyword>
<dbReference type="Pfam" id="PF09476">
    <property type="entry name" value="Pilus_CpaD"/>
    <property type="match status" value="1"/>
</dbReference>
<sequence>MRLARLALVFVPALLISACATSNGTVNAIGFPEARPVQATARMDLVVDTDANGLLWSQMGAFHAFVDHYKSNGHGPIILSWPDGSAEDDAAQGAMSELRAFLDSQGVGARFTEEGPYDARGMGNAPVIVSYMHYETEMPAECTNRRWDDLRIERMNDGYEGFGCFMAQNRAAMIGDPYHLAGPTDHDAPDSERRQTVLDTYRQGEPTSTQRRDDESGAVSTAVD</sequence>
<dbReference type="EMBL" id="JAZDRP010000002">
    <property type="protein sequence ID" value="MEE2525511.1"/>
    <property type="molecule type" value="Genomic_DNA"/>
</dbReference>
<comment type="caution">
    <text evidence="3">The sequence shown here is derived from an EMBL/GenBank/DDBJ whole genome shotgun (WGS) entry which is preliminary data.</text>
</comment>
<feature type="compositionally biased region" description="Basic and acidic residues" evidence="1">
    <location>
        <begin position="184"/>
        <end position="196"/>
    </location>
</feature>
<feature type="region of interest" description="Disordered" evidence="1">
    <location>
        <begin position="178"/>
        <end position="224"/>
    </location>
</feature>
<evidence type="ECO:0000313" key="4">
    <source>
        <dbReference type="Proteomes" id="UP001354971"/>
    </source>
</evidence>
<accession>A0ABU7LPF9</accession>
<protein>
    <submittedName>
        <fullName evidence="3">CpaD family pilus assembly lipoprotein</fullName>
    </submittedName>
</protein>
<organism evidence="3 4">
    <name type="scientific">Hyphobacterium lacteum</name>
    <dbReference type="NCBI Taxonomy" id="3116575"/>
    <lineage>
        <taxon>Bacteria</taxon>
        <taxon>Pseudomonadati</taxon>
        <taxon>Pseudomonadota</taxon>
        <taxon>Alphaproteobacteria</taxon>
        <taxon>Maricaulales</taxon>
        <taxon>Maricaulaceae</taxon>
        <taxon>Hyphobacterium</taxon>
    </lineage>
</organism>
<evidence type="ECO:0000256" key="1">
    <source>
        <dbReference type="SAM" id="MobiDB-lite"/>
    </source>
</evidence>
<reference evidence="3 4" key="1">
    <citation type="submission" date="2024-01" db="EMBL/GenBank/DDBJ databases">
        <title>Hyphobacterium bacterium isolated from marine sediment.</title>
        <authorList>
            <person name="Zhao S."/>
        </authorList>
    </citation>
    <scope>NUCLEOTIDE SEQUENCE [LARGE SCALE GENOMIC DNA]</scope>
    <source>
        <strain evidence="4">HN65</strain>
    </source>
</reference>
<evidence type="ECO:0000313" key="3">
    <source>
        <dbReference type="EMBL" id="MEE2525511.1"/>
    </source>
</evidence>
<gene>
    <name evidence="3" type="ORF">V0U79_03975</name>
</gene>
<proteinExistence type="predicted"/>
<keyword evidence="2" id="KW-0732">Signal</keyword>
<feature type="signal peptide" evidence="2">
    <location>
        <begin position="1"/>
        <end position="22"/>
    </location>
</feature>
<dbReference type="Proteomes" id="UP001354971">
    <property type="component" value="Unassembled WGS sequence"/>
</dbReference>
<dbReference type="PROSITE" id="PS51257">
    <property type="entry name" value="PROKAR_LIPOPROTEIN"/>
    <property type="match status" value="1"/>
</dbReference>
<dbReference type="InterPro" id="IPR019027">
    <property type="entry name" value="Pilus_biogenesis_CpaD-related"/>
</dbReference>
<dbReference type="RefSeq" id="WP_330198173.1">
    <property type="nucleotide sequence ID" value="NZ_JAZDRP010000002.1"/>
</dbReference>
<feature type="chain" id="PRO_5047535149" evidence="2">
    <location>
        <begin position="23"/>
        <end position="224"/>
    </location>
</feature>